<keyword evidence="11" id="KW-1185">Reference proteome</keyword>
<evidence type="ECO:0000256" key="3">
    <source>
        <dbReference type="ARBA" id="ARBA00011738"/>
    </source>
</evidence>
<dbReference type="GO" id="GO:0004069">
    <property type="term" value="F:L-aspartate:2-oxoglutarate aminotransferase activity"/>
    <property type="evidence" value="ECO:0007669"/>
    <property type="project" value="UniProtKB-EC"/>
</dbReference>
<dbReference type="STRING" id="1447782.SAMN05444417_1447"/>
<comment type="catalytic activity">
    <reaction evidence="7">
        <text>L-aspartate + 2-oxoglutarate = oxaloacetate + L-glutamate</text>
        <dbReference type="Rhea" id="RHEA:21824"/>
        <dbReference type="ChEBI" id="CHEBI:16452"/>
        <dbReference type="ChEBI" id="CHEBI:16810"/>
        <dbReference type="ChEBI" id="CHEBI:29985"/>
        <dbReference type="ChEBI" id="CHEBI:29991"/>
        <dbReference type="EC" id="2.6.1.1"/>
    </reaction>
</comment>
<dbReference type="GO" id="GO:0030170">
    <property type="term" value="F:pyridoxal phosphate binding"/>
    <property type="evidence" value="ECO:0007669"/>
    <property type="project" value="InterPro"/>
</dbReference>
<evidence type="ECO:0000256" key="1">
    <source>
        <dbReference type="ARBA" id="ARBA00001933"/>
    </source>
</evidence>
<dbReference type="InterPro" id="IPR050596">
    <property type="entry name" value="AspAT/PAT-like"/>
</dbReference>
<evidence type="ECO:0000256" key="2">
    <source>
        <dbReference type="ARBA" id="ARBA00007441"/>
    </source>
</evidence>
<evidence type="ECO:0000256" key="6">
    <source>
        <dbReference type="ARBA" id="ARBA00022898"/>
    </source>
</evidence>
<dbReference type="Pfam" id="PF00155">
    <property type="entry name" value="Aminotran_1_2"/>
    <property type="match status" value="1"/>
</dbReference>
<dbReference type="InterPro" id="IPR015424">
    <property type="entry name" value="PyrdxlP-dep_Trfase"/>
</dbReference>
<dbReference type="SUPFAM" id="SSF53383">
    <property type="entry name" value="PLP-dependent transferases"/>
    <property type="match status" value="1"/>
</dbReference>
<comment type="cofactor">
    <cofactor evidence="1 8">
        <name>pyridoxal 5'-phosphate</name>
        <dbReference type="ChEBI" id="CHEBI:597326"/>
    </cofactor>
</comment>
<evidence type="ECO:0000256" key="5">
    <source>
        <dbReference type="ARBA" id="ARBA00022679"/>
    </source>
</evidence>
<feature type="domain" description="Aminotransferase class I/classII large" evidence="9">
    <location>
        <begin position="31"/>
        <end position="380"/>
    </location>
</feature>
<evidence type="ECO:0000259" key="9">
    <source>
        <dbReference type="Pfam" id="PF00155"/>
    </source>
</evidence>
<comment type="subunit">
    <text evidence="3">Homodimer.</text>
</comment>
<dbReference type="InterPro" id="IPR015421">
    <property type="entry name" value="PyrdxlP-dep_Trfase_major"/>
</dbReference>
<dbReference type="RefSeq" id="WP_073327417.1">
    <property type="nucleotide sequence ID" value="NZ_FQYO01000002.1"/>
</dbReference>
<gene>
    <name evidence="10" type="ORF">SAMN05444417_1447</name>
</gene>
<dbReference type="PANTHER" id="PTHR46383:SF1">
    <property type="entry name" value="ASPARTATE AMINOTRANSFERASE"/>
    <property type="match status" value="1"/>
</dbReference>
<dbReference type="FunFam" id="3.40.640.10:FF:000033">
    <property type="entry name" value="Aspartate aminotransferase"/>
    <property type="match status" value="1"/>
</dbReference>
<comment type="similarity">
    <text evidence="2 8">Belongs to the class-I pyridoxal-phosphate-dependent aminotransferase family.</text>
</comment>
<keyword evidence="6" id="KW-0663">Pyridoxal phosphate</keyword>
<evidence type="ECO:0000256" key="8">
    <source>
        <dbReference type="RuleBase" id="RU000481"/>
    </source>
</evidence>
<sequence>MSNTNRLASRVKLSEEHLITRMLNIADGLDDVIKLGRGDPDLDTPEHIVRAGQEALGSGATHYTHPAGILPLREAIAAQIKAHGGADYAPDEILVTPGGQHGMFVIALTLLNPGDEIIVPCPGYNPYQQAAELADATVVKVPMGMETNFTLTAEMIRPHITGKSKILVLINPNNPTGTVTPPDEVAKIAELAAEHDLIVISDEIYSRLTFGNNRVQSVAALPGMRERTITLSGFSKAYAMTGWRVGYLAGPKDLITPMTEINHAFAISVAGVSQHAALAAATGPQDCVDEMRAEYDARRRAMLKGLDAMGMAYAEPQGGFYVYGDVASLSLGIGAGAFCERLLADGRVMMYPGTIYGDHTDDFVRMSMTQPVPRIEEAMARMRSVVEAIRAESGAESGAEATAPAH</sequence>
<dbReference type="InterPro" id="IPR004838">
    <property type="entry name" value="NHTrfase_class1_PyrdxlP-BS"/>
</dbReference>
<dbReference type="EMBL" id="FQYO01000002">
    <property type="protein sequence ID" value="SHI66405.1"/>
    <property type="molecule type" value="Genomic_DNA"/>
</dbReference>
<evidence type="ECO:0000313" key="10">
    <source>
        <dbReference type="EMBL" id="SHI66405.1"/>
    </source>
</evidence>
<dbReference type="OrthoDB" id="9763453at2"/>
<reference evidence="10 11" key="1">
    <citation type="submission" date="2016-11" db="EMBL/GenBank/DDBJ databases">
        <authorList>
            <person name="Jaros S."/>
            <person name="Januszkiewicz K."/>
            <person name="Wedrychowicz H."/>
        </authorList>
    </citation>
    <scope>NUCLEOTIDE SEQUENCE [LARGE SCALE GENOMIC DNA]</scope>
    <source>
        <strain evidence="10 11">DSM 100565</strain>
    </source>
</reference>
<dbReference type="AlphaFoldDB" id="A0A1M6CZA1"/>
<name>A0A1M6CZA1_9RHOB</name>
<proteinExistence type="inferred from homology"/>
<keyword evidence="4 8" id="KW-0032">Aminotransferase</keyword>
<dbReference type="Proteomes" id="UP000184292">
    <property type="component" value="Unassembled WGS sequence"/>
</dbReference>
<accession>A0A1M6CZA1</accession>
<organism evidence="10 11">
    <name type="scientific">Wenxinia saemankumensis</name>
    <dbReference type="NCBI Taxonomy" id="1447782"/>
    <lineage>
        <taxon>Bacteria</taxon>
        <taxon>Pseudomonadati</taxon>
        <taxon>Pseudomonadota</taxon>
        <taxon>Alphaproteobacteria</taxon>
        <taxon>Rhodobacterales</taxon>
        <taxon>Roseobacteraceae</taxon>
        <taxon>Wenxinia</taxon>
    </lineage>
</organism>
<dbReference type="InterPro" id="IPR004839">
    <property type="entry name" value="Aminotransferase_I/II_large"/>
</dbReference>
<dbReference type="PROSITE" id="PS00105">
    <property type="entry name" value="AA_TRANSFER_CLASS_1"/>
    <property type="match status" value="1"/>
</dbReference>
<dbReference type="CDD" id="cd00609">
    <property type="entry name" value="AAT_like"/>
    <property type="match status" value="1"/>
</dbReference>
<dbReference type="Gene3D" id="3.90.1150.10">
    <property type="entry name" value="Aspartate Aminotransferase, domain 1"/>
    <property type="match status" value="1"/>
</dbReference>
<dbReference type="InterPro" id="IPR015422">
    <property type="entry name" value="PyrdxlP-dep_Trfase_small"/>
</dbReference>
<evidence type="ECO:0000256" key="4">
    <source>
        <dbReference type="ARBA" id="ARBA00022576"/>
    </source>
</evidence>
<dbReference type="PANTHER" id="PTHR46383">
    <property type="entry name" value="ASPARTATE AMINOTRANSFERASE"/>
    <property type="match status" value="1"/>
</dbReference>
<dbReference type="Gene3D" id="3.40.640.10">
    <property type="entry name" value="Type I PLP-dependent aspartate aminotransferase-like (Major domain)"/>
    <property type="match status" value="1"/>
</dbReference>
<dbReference type="EC" id="2.6.1.-" evidence="8"/>
<dbReference type="GO" id="GO:0006520">
    <property type="term" value="P:amino acid metabolic process"/>
    <property type="evidence" value="ECO:0007669"/>
    <property type="project" value="InterPro"/>
</dbReference>
<protein>
    <recommendedName>
        <fullName evidence="8">Aminotransferase</fullName>
        <ecNumber evidence="8">2.6.1.-</ecNumber>
    </recommendedName>
</protein>
<evidence type="ECO:0000256" key="7">
    <source>
        <dbReference type="ARBA" id="ARBA00049185"/>
    </source>
</evidence>
<keyword evidence="5 8" id="KW-0808">Transferase</keyword>
<evidence type="ECO:0000313" key="11">
    <source>
        <dbReference type="Proteomes" id="UP000184292"/>
    </source>
</evidence>